<dbReference type="GO" id="GO:0045892">
    <property type="term" value="P:negative regulation of DNA-templated transcription"/>
    <property type="evidence" value="ECO:0007669"/>
    <property type="project" value="TreeGrafter"/>
</dbReference>
<evidence type="ECO:0000259" key="4">
    <source>
        <dbReference type="PROSITE" id="PS51077"/>
    </source>
</evidence>
<dbReference type="KEGG" id="hli:HLI_20620"/>
<evidence type="ECO:0000256" key="3">
    <source>
        <dbReference type="ARBA" id="ARBA00023163"/>
    </source>
</evidence>
<dbReference type="GO" id="GO:0003700">
    <property type="term" value="F:DNA-binding transcription factor activity"/>
    <property type="evidence" value="ECO:0007669"/>
    <property type="project" value="TreeGrafter"/>
</dbReference>
<gene>
    <name evidence="6" type="ORF">HLI_20620</name>
</gene>
<evidence type="ECO:0000313" key="6">
    <source>
        <dbReference type="EMBL" id="QAS54450.1"/>
    </source>
</evidence>
<keyword evidence="2" id="KW-0238">DNA-binding</keyword>
<evidence type="ECO:0000256" key="1">
    <source>
        <dbReference type="ARBA" id="ARBA00023015"/>
    </source>
</evidence>
<dbReference type="Gene3D" id="3.30.450.40">
    <property type="match status" value="1"/>
</dbReference>
<reference evidence="6 7" key="1">
    <citation type="submission" date="2018-01" db="EMBL/GenBank/DDBJ databases">
        <title>The whole genome sequencing and assembly of Halobacillus litoralis ERB031 strain.</title>
        <authorList>
            <person name="Lee S.-J."/>
            <person name="Park M.-K."/>
            <person name="Kim J.-Y."/>
            <person name="Lee Y.-J."/>
            <person name="Yi H."/>
            <person name="Bahn Y.-S."/>
            <person name="Kim J.F."/>
            <person name="Lee D.-W."/>
        </authorList>
    </citation>
    <scope>NUCLEOTIDE SEQUENCE [LARGE SCALE GENOMIC DNA]</scope>
    <source>
        <strain evidence="6 7">ERB 031</strain>
    </source>
</reference>
<dbReference type="PROSITE" id="PS51078">
    <property type="entry name" value="ICLR_ED"/>
    <property type="match status" value="1"/>
</dbReference>
<dbReference type="InterPro" id="IPR050707">
    <property type="entry name" value="HTH_MetabolicPath_Reg"/>
</dbReference>
<dbReference type="SMART" id="SM00346">
    <property type="entry name" value="HTH_ICLR"/>
    <property type="match status" value="1"/>
</dbReference>
<dbReference type="PROSITE" id="PS51077">
    <property type="entry name" value="HTH_ICLR"/>
    <property type="match status" value="1"/>
</dbReference>
<keyword evidence="3" id="KW-0804">Transcription</keyword>
<dbReference type="Pfam" id="PF09339">
    <property type="entry name" value="HTH_IclR"/>
    <property type="match status" value="1"/>
</dbReference>
<name>A0A410MID1_9BACI</name>
<dbReference type="Gene3D" id="1.10.10.10">
    <property type="entry name" value="Winged helix-like DNA-binding domain superfamily/Winged helix DNA-binding domain"/>
    <property type="match status" value="1"/>
</dbReference>
<dbReference type="InterPro" id="IPR014757">
    <property type="entry name" value="Tscrpt_reg_IclR_C"/>
</dbReference>
<dbReference type="Pfam" id="PF01614">
    <property type="entry name" value="IclR_C"/>
    <property type="match status" value="1"/>
</dbReference>
<protein>
    <submittedName>
        <fullName evidence="6">IclR family transcriptional regulator</fullName>
    </submittedName>
</protein>
<dbReference type="RefSeq" id="WP_128526712.1">
    <property type="nucleotide sequence ID" value="NZ_CP026118.1"/>
</dbReference>
<dbReference type="SUPFAM" id="SSF46785">
    <property type="entry name" value="Winged helix' DNA-binding domain"/>
    <property type="match status" value="1"/>
</dbReference>
<dbReference type="OrthoDB" id="9791752at2"/>
<dbReference type="AlphaFoldDB" id="A0A410MID1"/>
<dbReference type="Proteomes" id="UP000287756">
    <property type="component" value="Chromosome"/>
</dbReference>
<dbReference type="PANTHER" id="PTHR30136:SF24">
    <property type="entry name" value="HTH-TYPE TRANSCRIPTIONAL REPRESSOR ALLR"/>
    <property type="match status" value="1"/>
</dbReference>
<dbReference type="PANTHER" id="PTHR30136">
    <property type="entry name" value="HELIX-TURN-HELIX TRANSCRIPTIONAL REGULATOR, ICLR FAMILY"/>
    <property type="match status" value="1"/>
</dbReference>
<feature type="domain" description="HTH iclR-type" evidence="4">
    <location>
        <begin position="7"/>
        <end position="68"/>
    </location>
</feature>
<organism evidence="6 7">
    <name type="scientific">Halobacillus litoralis</name>
    <dbReference type="NCBI Taxonomy" id="45668"/>
    <lineage>
        <taxon>Bacteria</taxon>
        <taxon>Bacillati</taxon>
        <taxon>Bacillota</taxon>
        <taxon>Bacilli</taxon>
        <taxon>Bacillales</taxon>
        <taxon>Bacillaceae</taxon>
        <taxon>Halobacillus</taxon>
    </lineage>
</organism>
<accession>A0A410MID1</accession>
<evidence type="ECO:0000256" key="2">
    <source>
        <dbReference type="ARBA" id="ARBA00023125"/>
    </source>
</evidence>
<evidence type="ECO:0000313" key="7">
    <source>
        <dbReference type="Proteomes" id="UP000287756"/>
    </source>
</evidence>
<evidence type="ECO:0000259" key="5">
    <source>
        <dbReference type="PROSITE" id="PS51078"/>
    </source>
</evidence>
<dbReference type="InterPro" id="IPR036388">
    <property type="entry name" value="WH-like_DNA-bd_sf"/>
</dbReference>
<dbReference type="InterPro" id="IPR005471">
    <property type="entry name" value="Tscrpt_reg_IclR_N"/>
</dbReference>
<dbReference type="InterPro" id="IPR029016">
    <property type="entry name" value="GAF-like_dom_sf"/>
</dbReference>
<sequence length="251" mass="28443">MGNKYWVPAIEKANNIMTIIAKEPGKLKLIEISRRSNINKSSLFSILNTLEELGWVYKESDQTYSLGTRLGFFSAQYFQQFDLVGFFNREAEKAMKKIEETIQLSILEGNEIIYIAKKEGPSRVRIASGPGMSLPAHATAMGKAMLSKFSKDDLAEMYKESGFEQLTDKTVDNLHDLQNQINDMREKGYVIENQESVKGFTCIAAPVWNERNEIIAAVSFTMPLDNWEKKSELCKKEIISLAKILSINSHV</sequence>
<proteinExistence type="predicted"/>
<dbReference type="EMBL" id="CP026118">
    <property type="protein sequence ID" value="QAS54450.1"/>
    <property type="molecule type" value="Genomic_DNA"/>
</dbReference>
<dbReference type="SUPFAM" id="SSF55781">
    <property type="entry name" value="GAF domain-like"/>
    <property type="match status" value="1"/>
</dbReference>
<dbReference type="GO" id="GO:0003677">
    <property type="term" value="F:DNA binding"/>
    <property type="evidence" value="ECO:0007669"/>
    <property type="project" value="UniProtKB-KW"/>
</dbReference>
<keyword evidence="1" id="KW-0805">Transcription regulation</keyword>
<feature type="domain" description="IclR-ED" evidence="5">
    <location>
        <begin position="69"/>
        <end position="251"/>
    </location>
</feature>
<dbReference type="InterPro" id="IPR036390">
    <property type="entry name" value="WH_DNA-bd_sf"/>
</dbReference>